<dbReference type="SUPFAM" id="SSF53335">
    <property type="entry name" value="S-adenosyl-L-methionine-dependent methyltransferases"/>
    <property type="match status" value="1"/>
</dbReference>
<name>A0A102LHH8_9BURK</name>
<evidence type="ECO:0000256" key="1">
    <source>
        <dbReference type="ARBA" id="ARBA00007867"/>
    </source>
</evidence>
<keyword evidence="2 4" id="KW-0808">Transferase</keyword>
<dbReference type="EMBL" id="LOTN01000016">
    <property type="protein sequence ID" value="KUZ93666.1"/>
    <property type="molecule type" value="Genomic_DNA"/>
</dbReference>
<dbReference type="RefSeq" id="WP_059632055.1">
    <property type="nucleotide sequence ID" value="NZ_LOTK01000051.1"/>
</dbReference>
<dbReference type="Gene3D" id="3.40.50.150">
    <property type="entry name" value="Vaccinia Virus protein VP39"/>
    <property type="match status" value="1"/>
</dbReference>
<feature type="active site" description="Proton acceptor" evidence="4">
    <location>
        <position position="146"/>
    </location>
</feature>
<evidence type="ECO:0000256" key="3">
    <source>
        <dbReference type="ARBA" id="ARBA00023115"/>
    </source>
</evidence>
<dbReference type="InterPro" id="IPR030374">
    <property type="entry name" value="PABS"/>
</dbReference>
<proteinExistence type="inferred from homology"/>
<accession>A0A102LHH8</accession>
<evidence type="ECO:0000313" key="7">
    <source>
        <dbReference type="Proteomes" id="UP000065521"/>
    </source>
</evidence>
<dbReference type="NCBIfam" id="NF037959">
    <property type="entry name" value="MFS_SpdSyn"/>
    <property type="match status" value="1"/>
</dbReference>
<dbReference type="AlphaFoldDB" id="A0A102LHH8"/>
<comment type="similarity">
    <text evidence="1">Belongs to the spermidine/spermine synthase family.</text>
</comment>
<reference evidence="6 7" key="1">
    <citation type="submission" date="2015-11" db="EMBL/GenBank/DDBJ databases">
        <title>Expanding the genomic diversity of Burkholderia species for the development of highly accurate diagnostics.</title>
        <authorList>
            <person name="Sahl J."/>
            <person name="Keim P."/>
            <person name="Wagner D."/>
        </authorList>
    </citation>
    <scope>NUCLEOTIDE SEQUENCE [LARGE SCALE GENOMIC DNA]</scope>
    <source>
        <strain evidence="6 7">RF32-BP4</strain>
    </source>
</reference>
<dbReference type="InterPro" id="IPR029063">
    <property type="entry name" value="SAM-dependent_MTases_sf"/>
</dbReference>
<gene>
    <name evidence="6" type="ORF">WI38_08720</name>
</gene>
<dbReference type="CDD" id="cd02440">
    <property type="entry name" value="AdoMet_MTases"/>
    <property type="match status" value="1"/>
</dbReference>
<dbReference type="Pfam" id="PF01564">
    <property type="entry name" value="Spermine_synth"/>
    <property type="match status" value="1"/>
</dbReference>
<organism evidence="6 7">
    <name type="scientific">Burkholderia ubonensis</name>
    <dbReference type="NCBI Taxonomy" id="101571"/>
    <lineage>
        <taxon>Bacteria</taxon>
        <taxon>Pseudomonadati</taxon>
        <taxon>Pseudomonadota</taxon>
        <taxon>Betaproteobacteria</taxon>
        <taxon>Burkholderiales</taxon>
        <taxon>Burkholderiaceae</taxon>
        <taxon>Burkholderia</taxon>
        <taxon>Burkholderia cepacia complex</taxon>
    </lineage>
</organism>
<evidence type="ECO:0000256" key="2">
    <source>
        <dbReference type="ARBA" id="ARBA00022679"/>
    </source>
</evidence>
<dbReference type="GO" id="GO:0016740">
    <property type="term" value="F:transferase activity"/>
    <property type="evidence" value="ECO:0007669"/>
    <property type="project" value="UniProtKB-UniRule"/>
</dbReference>
<evidence type="ECO:0000313" key="6">
    <source>
        <dbReference type="EMBL" id="KUZ93666.1"/>
    </source>
</evidence>
<protein>
    <submittedName>
        <fullName evidence="6">Spermidine synthase</fullName>
    </submittedName>
</protein>
<evidence type="ECO:0000256" key="4">
    <source>
        <dbReference type="PROSITE-ProRule" id="PRU00354"/>
    </source>
</evidence>
<dbReference type="PANTHER" id="PTHR43317:SF11">
    <property type="entry name" value="POLYAMINE AMINOPROPYLTRANSFERASE 2"/>
    <property type="match status" value="1"/>
</dbReference>
<evidence type="ECO:0000259" key="5">
    <source>
        <dbReference type="PROSITE" id="PS51006"/>
    </source>
</evidence>
<dbReference type="PROSITE" id="PS51006">
    <property type="entry name" value="PABS_2"/>
    <property type="match status" value="1"/>
</dbReference>
<dbReference type="PANTHER" id="PTHR43317">
    <property type="entry name" value="THERMOSPERMINE SYNTHASE ACAULIS5"/>
    <property type="match status" value="1"/>
</dbReference>
<dbReference type="Proteomes" id="UP000065521">
    <property type="component" value="Unassembled WGS sequence"/>
</dbReference>
<dbReference type="GO" id="GO:0006596">
    <property type="term" value="P:polyamine biosynthetic process"/>
    <property type="evidence" value="ECO:0007669"/>
    <property type="project" value="UniProtKB-UniRule"/>
</dbReference>
<feature type="domain" description="PABS" evidence="5">
    <location>
        <begin position="1"/>
        <end position="222"/>
    </location>
</feature>
<keyword evidence="3 4" id="KW-0620">Polyamine biosynthesis</keyword>
<comment type="caution">
    <text evidence="6">The sequence shown here is derived from an EMBL/GenBank/DDBJ whole genome shotgun (WGS) entry which is preliminary data.</text>
</comment>
<sequence>MPPIDLPYLGIRAAHANAAADVPVIVESEHLVSLCFDGRGMQSTMLRVAPDALALGYTRTMMGFLLLQPAPAHIGMIGLGGGSLTKYCRRHLPDAHITAIEINPDVIALRDRFCIPPDDERLSVVCADAAQYMSATTQTFDALLLDGFNAHGLPAELASAAFYAACRARLNDGGVLVANLLHGDPRLGDALTALRDTFSPSAALAPAEDSAENLIVFAWNSDAPLPSLETLMTRADRHAGRHSVDLVEAAVRLELGASYDWTRLGACLAP</sequence>